<evidence type="ECO:0000256" key="1">
    <source>
        <dbReference type="SAM" id="Coils"/>
    </source>
</evidence>
<evidence type="ECO:0000313" key="3">
    <source>
        <dbReference type="EMBL" id="GFH53744.1"/>
    </source>
</evidence>
<keyword evidence="1" id="KW-0175">Coiled coil</keyword>
<accession>A0AAD3D082</accession>
<gene>
    <name evidence="3" type="ORF">CTEN210_10220</name>
</gene>
<dbReference type="AlphaFoldDB" id="A0AAD3D082"/>
<comment type="caution">
    <text evidence="3">The sequence shown here is derived from an EMBL/GenBank/DDBJ whole genome shotgun (WGS) entry which is preliminary data.</text>
</comment>
<evidence type="ECO:0000256" key="2">
    <source>
        <dbReference type="SAM" id="MobiDB-lite"/>
    </source>
</evidence>
<reference evidence="3 4" key="1">
    <citation type="journal article" date="2021" name="Sci. Rep.">
        <title>The genome of the diatom Chaetoceros tenuissimus carries an ancient integrated fragment of an extant virus.</title>
        <authorList>
            <person name="Hongo Y."/>
            <person name="Kimura K."/>
            <person name="Takaki Y."/>
            <person name="Yoshida Y."/>
            <person name="Baba S."/>
            <person name="Kobayashi G."/>
            <person name="Nagasaki K."/>
            <person name="Hano T."/>
            <person name="Tomaru Y."/>
        </authorList>
    </citation>
    <scope>NUCLEOTIDE SEQUENCE [LARGE SCALE GENOMIC DNA]</scope>
    <source>
        <strain evidence="3 4">NIES-3715</strain>
    </source>
</reference>
<feature type="region of interest" description="Disordered" evidence="2">
    <location>
        <begin position="1"/>
        <end position="30"/>
    </location>
</feature>
<evidence type="ECO:0000313" key="4">
    <source>
        <dbReference type="Proteomes" id="UP001054902"/>
    </source>
</evidence>
<protein>
    <submittedName>
        <fullName evidence="3">Uncharacterized protein</fullName>
    </submittedName>
</protein>
<proteinExistence type="predicted"/>
<sequence length="229" mass="26265">MDSSSKTSHKPPMSPSPQKPQEHEEDLPFAFKVAPSFTLDNLSMLPADGKQSIPLIINSESDDVSQPTVQTFDDEDFSLGTEKDFLATHEMHIPSKPSEDNENLSLSSINTKGLLQITELNNRLRIQEATKLELLNQCLILEERLEKNDCKHAHLKIFKQENMELRETQAKMERDFMNDMNEIVTRMADMEKEYSDRLDQRDKTIRGLVEELKLLKMAKNLDDDVSTSI</sequence>
<keyword evidence="4" id="KW-1185">Reference proteome</keyword>
<organism evidence="3 4">
    <name type="scientific">Chaetoceros tenuissimus</name>
    <dbReference type="NCBI Taxonomy" id="426638"/>
    <lineage>
        <taxon>Eukaryota</taxon>
        <taxon>Sar</taxon>
        <taxon>Stramenopiles</taxon>
        <taxon>Ochrophyta</taxon>
        <taxon>Bacillariophyta</taxon>
        <taxon>Coscinodiscophyceae</taxon>
        <taxon>Chaetocerotophycidae</taxon>
        <taxon>Chaetocerotales</taxon>
        <taxon>Chaetocerotaceae</taxon>
        <taxon>Chaetoceros</taxon>
    </lineage>
</organism>
<dbReference type="Proteomes" id="UP001054902">
    <property type="component" value="Unassembled WGS sequence"/>
</dbReference>
<feature type="coiled-coil region" evidence="1">
    <location>
        <begin position="117"/>
        <end position="175"/>
    </location>
</feature>
<name>A0AAD3D082_9STRA</name>
<dbReference type="EMBL" id="BLLK01000047">
    <property type="protein sequence ID" value="GFH53744.1"/>
    <property type="molecule type" value="Genomic_DNA"/>
</dbReference>